<dbReference type="EMBL" id="BRXX01000296">
    <property type="protein sequence ID" value="GMI03193.1"/>
    <property type="molecule type" value="Genomic_DNA"/>
</dbReference>
<gene>
    <name evidence="3" type="ORF">TrVE_jg13080</name>
</gene>
<feature type="transmembrane region" description="Helical" evidence="1">
    <location>
        <begin position="198"/>
        <end position="218"/>
    </location>
</feature>
<evidence type="ECO:0000313" key="4">
    <source>
        <dbReference type="Proteomes" id="UP001165160"/>
    </source>
</evidence>
<evidence type="ECO:0000259" key="2">
    <source>
        <dbReference type="Pfam" id="PF00487"/>
    </source>
</evidence>
<dbReference type="GO" id="GO:0016020">
    <property type="term" value="C:membrane"/>
    <property type="evidence" value="ECO:0007669"/>
    <property type="project" value="TreeGrafter"/>
</dbReference>
<dbReference type="Pfam" id="PF00487">
    <property type="entry name" value="FA_desaturase"/>
    <property type="match status" value="1"/>
</dbReference>
<feature type="transmembrane region" description="Helical" evidence="1">
    <location>
        <begin position="174"/>
        <end position="192"/>
    </location>
</feature>
<dbReference type="AlphaFoldDB" id="A0A9W7CCE2"/>
<dbReference type="GO" id="GO:0016717">
    <property type="term" value="F:oxidoreductase activity, acting on paired donors, with oxidation of a pair of donors resulting in the reduction of molecular oxygen to two molecules of water"/>
    <property type="evidence" value="ECO:0007669"/>
    <property type="project" value="TreeGrafter"/>
</dbReference>
<keyword evidence="4" id="KW-1185">Reference proteome</keyword>
<dbReference type="GO" id="GO:0008610">
    <property type="term" value="P:lipid biosynthetic process"/>
    <property type="evidence" value="ECO:0007669"/>
    <property type="project" value="UniProtKB-ARBA"/>
</dbReference>
<dbReference type="InterPro" id="IPR005804">
    <property type="entry name" value="FA_desaturase_dom"/>
</dbReference>
<keyword evidence="1" id="KW-1133">Transmembrane helix</keyword>
<dbReference type="CDD" id="cd03506">
    <property type="entry name" value="Delta6-FADS-like"/>
    <property type="match status" value="1"/>
</dbReference>
<dbReference type="InterPro" id="IPR012171">
    <property type="entry name" value="Fatty_acid_desaturase"/>
</dbReference>
<feature type="transmembrane region" description="Helical" evidence="1">
    <location>
        <begin position="141"/>
        <end position="162"/>
    </location>
</feature>
<keyword evidence="1" id="KW-0812">Transmembrane</keyword>
<comment type="caution">
    <text evidence="3">The sequence shown here is derived from an EMBL/GenBank/DDBJ whole genome shotgun (WGS) entry which is preliminary data.</text>
</comment>
<evidence type="ECO:0000256" key="1">
    <source>
        <dbReference type="SAM" id="Phobius"/>
    </source>
</evidence>
<dbReference type="PANTHER" id="PTHR19353">
    <property type="entry name" value="FATTY ACID DESATURASE 2"/>
    <property type="match status" value="1"/>
</dbReference>
<protein>
    <recommendedName>
        <fullName evidence="2">Fatty acid desaturase domain-containing protein</fullName>
    </recommendedName>
</protein>
<dbReference type="PANTHER" id="PTHR19353:SF19">
    <property type="entry name" value="DELTA(5) FATTY ACID DESATURASE C-RELATED"/>
    <property type="match status" value="1"/>
</dbReference>
<feature type="transmembrane region" description="Helical" evidence="1">
    <location>
        <begin position="30"/>
        <end position="52"/>
    </location>
</feature>
<proteinExistence type="predicted"/>
<dbReference type="Proteomes" id="UP001165160">
    <property type="component" value="Unassembled WGS sequence"/>
</dbReference>
<organism evidence="3 4">
    <name type="scientific">Triparma verrucosa</name>
    <dbReference type="NCBI Taxonomy" id="1606542"/>
    <lineage>
        <taxon>Eukaryota</taxon>
        <taxon>Sar</taxon>
        <taxon>Stramenopiles</taxon>
        <taxon>Ochrophyta</taxon>
        <taxon>Bolidophyceae</taxon>
        <taxon>Parmales</taxon>
        <taxon>Triparmaceae</taxon>
        <taxon>Triparma</taxon>
    </lineage>
</organism>
<name>A0A9W7CCE2_9STRA</name>
<reference evidence="4" key="1">
    <citation type="journal article" date="2023" name="Commun. Biol.">
        <title>Genome analysis of Parmales, the sister group of diatoms, reveals the evolutionary specialization of diatoms from phago-mixotrophs to photoautotrophs.</title>
        <authorList>
            <person name="Ban H."/>
            <person name="Sato S."/>
            <person name="Yoshikawa S."/>
            <person name="Yamada K."/>
            <person name="Nakamura Y."/>
            <person name="Ichinomiya M."/>
            <person name="Sato N."/>
            <person name="Blanc-Mathieu R."/>
            <person name="Endo H."/>
            <person name="Kuwata A."/>
            <person name="Ogata H."/>
        </authorList>
    </citation>
    <scope>NUCLEOTIDE SEQUENCE [LARGE SCALE GENOMIC DNA]</scope>
    <source>
        <strain evidence="4">NIES 3699</strain>
    </source>
</reference>
<accession>A0A9W7CCE2</accession>
<feature type="domain" description="Fatty acid desaturase" evidence="2">
    <location>
        <begin position="59"/>
        <end position="294"/>
    </location>
</feature>
<keyword evidence="1" id="KW-0472">Membrane</keyword>
<evidence type="ECO:0000313" key="3">
    <source>
        <dbReference type="EMBL" id="GMI03193.1"/>
    </source>
</evidence>
<sequence length="323" mass="36733">MCPAPKSSKKRNVLAPKPPYIHPPSHYSHIFIVDALICAVAATLTISLAIVLQNPYLPIVTGLLEAKLGLIAHEASHGAAPKWLGWLYDAAMGSKSQWIAKHNKQHHIVTNTLKDPDIQLAPLMRIHPSQPHYWFHKYQHIYQFPLFCAIPFGLRLQGVIYLHMNCELWEILQHWILAAPATFLYLIWPIQLYGRGGIVYFLVENFTVGLVYGCLFSVSHVNNLVEFSPDAENQFVHQLKTTADWCCGSWWANYLTGGLNHQVIHHVYPHHPSYAYPELSKWLKEEMGDKYKVMGGSLFEALQSNSLWLQKMGRGESGVMCKN</sequence>